<evidence type="ECO:0000313" key="2">
    <source>
        <dbReference type="Proteomes" id="UP000327157"/>
    </source>
</evidence>
<reference evidence="1 2" key="1">
    <citation type="submission" date="2019-09" db="EMBL/GenBank/DDBJ databases">
        <authorList>
            <person name="Ou C."/>
        </authorList>
    </citation>
    <scope>NUCLEOTIDE SEQUENCE [LARGE SCALE GENOMIC DNA]</scope>
    <source>
        <strain evidence="1">S2</strain>
        <tissue evidence="1">Leaf</tissue>
    </source>
</reference>
<comment type="caution">
    <text evidence="1">The sequence shown here is derived from an EMBL/GenBank/DDBJ whole genome shotgun (WGS) entry which is preliminary data.</text>
</comment>
<dbReference type="AlphaFoldDB" id="A0A5N5H4B0"/>
<sequence>MRPNQNPDLRILHKINPPRAKATIGIKRAKGVCKTPLFQRELFHTSPNFSDKLDRQWAILD</sequence>
<evidence type="ECO:0000313" key="1">
    <source>
        <dbReference type="EMBL" id="KAB2622756.1"/>
    </source>
</evidence>
<gene>
    <name evidence="1" type="ORF">D8674_024938</name>
</gene>
<name>A0A5N5H4B0_9ROSA</name>
<reference evidence="2" key="2">
    <citation type="submission" date="2019-10" db="EMBL/GenBank/DDBJ databases">
        <title>A de novo genome assembly of a pear dwarfing rootstock.</title>
        <authorList>
            <person name="Wang F."/>
            <person name="Wang J."/>
            <person name="Li S."/>
            <person name="Zhang Y."/>
            <person name="Fang M."/>
            <person name="Ma L."/>
            <person name="Zhao Y."/>
            <person name="Jiang S."/>
        </authorList>
    </citation>
    <scope>NUCLEOTIDE SEQUENCE [LARGE SCALE GENOMIC DNA]</scope>
</reference>
<dbReference type="EMBL" id="SMOL01000231">
    <property type="protein sequence ID" value="KAB2622756.1"/>
    <property type="molecule type" value="Genomic_DNA"/>
</dbReference>
<proteinExistence type="predicted"/>
<protein>
    <submittedName>
        <fullName evidence="1">Uncharacterized protein</fullName>
    </submittedName>
</protein>
<accession>A0A5N5H4B0</accession>
<dbReference type="Proteomes" id="UP000327157">
    <property type="component" value="Chromosome 4"/>
</dbReference>
<organism evidence="1 2">
    <name type="scientific">Pyrus ussuriensis x Pyrus communis</name>
    <dbReference type="NCBI Taxonomy" id="2448454"/>
    <lineage>
        <taxon>Eukaryota</taxon>
        <taxon>Viridiplantae</taxon>
        <taxon>Streptophyta</taxon>
        <taxon>Embryophyta</taxon>
        <taxon>Tracheophyta</taxon>
        <taxon>Spermatophyta</taxon>
        <taxon>Magnoliopsida</taxon>
        <taxon>eudicotyledons</taxon>
        <taxon>Gunneridae</taxon>
        <taxon>Pentapetalae</taxon>
        <taxon>rosids</taxon>
        <taxon>fabids</taxon>
        <taxon>Rosales</taxon>
        <taxon>Rosaceae</taxon>
        <taxon>Amygdaloideae</taxon>
        <taxon>Maleae</taxon>
        <taxon>Pyrus</taxon>
    </lineage>
</organism>
<keyword evidence="2" id="KW-1185">Reference proteome</keyword>
<reference evidence="1 2" key="3">
    <citation type="submission" date="2019-11" db="EMBL/GenBank/DDBJ databases">
        <title>A de novo genome assembly of a pear dwarfing rootstock.</title>
        <authorList>
            <person name="Wang F."/>
            <person name="Wang J."/>
            <person name="Li S."/>
            <person name="Zhang Y."/>
            <person name="Fang M."/>
            <person name="Ma L."/>
            <person name="Zhao Y."/>
            <person name="Jiang S."/>
        </authorList>
    </citation>
    <scope>NUCLEOTIDE SEQUENCE [LARGE SCALE GENOMIC DNA]</scope>
    <source>
        <strain evidence="1">S2</strain>
        <tissue evidence="1">Leaf</tissue>
    </source>
</reference>